<evidence type="ECO:0000313" key="4">
    <source>
        <dbReference type="RefSeq" id="XP_019628278.1"/>
    </source>
</evidence>
<proteinExistence type="predicted"/>
<feature type="chain" id="PRO_5027932258" evidence="2">
    <location>
        <begin position="20"/>
        <end position="271"/>
    </location>
</feature>
<feature type="compositionally biased region" description="Low complexity" evidence="1">
    <location>
        <begin position="200"/>
        <end position="224"/>
    </location>
</feature>
<feature type="region of interest" description="Disordered" evidence="1">
    <location>
        <begin position="180"/>
        <end position="249"/>
    </location>
</feature>
<dbReference type="AlphaFoldDB" id="A0A6P4YVA5"/>
<name>A0A6P4YVA5_BRABE</name>
<sequence length="271" mass="28494">MKTALFLALLAGTLLSTSGEGKLKATRAKLHTLREKVSLLGEILERTERVADMAARQVGSGDGDSGESEESGEDDGIGGPLAEMLERFFYGFVGMLESMIKGENFQTKVSSLSDLLAGLPRNYSKVTHNSEQQGNTTINTTTTVEKSQGKDGSFSFGHVKTVVDGPDEKSFSSIVQQMFQSASGASGGDSTADENTATDKPPSASATPKAEATPTPQAEATPTPKAEPTPTPQAEATPTPKAGDEGAKSVRNLQLLEILELLRNAKTEGDN</sequence>
<gene>
    <name evidence="4" type="primary">LOC109472855</name>
</gene>
<feature type="compositionally biased region" description="Acidic residues" evidence="1">
    <location>
        <begin position="64"/>
        <end position="76"/>
    </location>
</feature>
<accession>A0A6P4YVA5</accession>
<protein>
    <submittedName>
        <fullName evidence="4">Protein TsetseEP-like</fullName>
    </submittedName>
</protein>
<dbReference type="KEGG" id="bbel:109472855"/>
<dbReference type="OrthoDB" id="10068037at2759"/>
<evidence type="ECO:0000256" key="1">
    <source>
        <dbReference type="SAM" id="MobiDB-lite"/>
    </source>
</evidence>
<keyword evidence="3" id="KW-1185">Reference proteome</keyword>
<organism evidence="3 4">
    <name type="scientific">Branchiostoma belcheri</name>
    <name type="common">Amphioxus</name>
    <dbReference type="NCBI Taxonomy" id="7741"/>
    <lineage>
        <taxon>Eukaryota</taxon>
        <taxon>Metazoa</taxon>
        <taxon>Chordata</taxon>
        <taxon>Cephalochordata</taxon>
        <taxon>Leptocardii</taxon>
        <taxon>Amphioxiformes</taxon>
        <taxon>Branchiostomatidae</taxon>
        <taxon>Branchiostoma</taxon>
    </lineage>
</organism>
<dbReference type="GeneID" id="109472855"/>
<evidence type="ECO:0000256" key="2">
    <source>
        <dbReference type="SAM" id="SignalP"/>
    </source>
</evidence>
<dbReference type="RefSeq" id="XP_019628278.1">
    <property type="nucleotide sequence ID" value="XM_019772719.1"/>
</dbReference>
<feature type="region of interest" description="Disordered" evidence="1">
    <location>
        <begin position="126"/>
        <end position="161"/>
    </location>
</feature>
<dbReference type="Proteomes" id="UP000515135">
    <property type="component" value="Unplaced"/>
</dbReference>
<feature type="compositionally biased region" description="Low complexity" evidence="1">
    <location>
        <begin position="232"/>
        <end position="241"/>
    </location>
</feature>
<evidence type="ECO:0000313" key="3">
    <source>
        <dbReference type="Proteomes" id="UP000515135"/>
    </source>
</evidence>
<feature type="signal peptide" evidence="2">
    <location>
        <begin position="1"/>
        <end position="19"/>
    </location>
</feature>
<feature type="compositionally biased region" description="Low complexity" evidence="1">
    <location>
        <begin position="181"/>
        <end position="190"/>
    </location>
</feature>
<keyword evidence="2" id="KW-0732">Signal</keyword>
<reference evidence="4" key="1">
    <citation type="submission" date="2025-08" db="UniProtKB">
        <authorList>
            <consortium name="RefSeq"/>
        </authorList>
    </citation>
    <scope>IDENTIFICATION</scope>
    <source>
        <tissue evidence="4">Gonad</tissue>
    </source>
</reference>
<feature type="region of interest" description="Disordered" evidence="1">
    <location>
        <begin position="54"/>
        <end position="77"/>
    </location>
</feature>